<dbReference type="InterPro" id="IPR057525">
    <property type="entry name" value="UTP20_C"/>
</dbReference>
<feature type="domain" description="U3 small nucleolar RNA-associated protein 20" evidence="3">
    <location>
        <begin position="1562"/>
        <end position="1795"/>
    </location>
</feature>
<feature type="compositionally biased region" description="Basic and acidic residues" evidence="1">
    <location>
        <begin position="2510"/>
        <end position="2527"/>
    </location>
</feature>
<feature type="compositionally biased region" description="Acidic residues" evidence="1">
    <location>
        <begin position="980"/>
        <end position="993"/>
    </location>
</feature>
<dbReference type="InterPro" id="IPR046523">
    <property type="entry name" value="UTP20_dom"/>
</dbReference>
<feature type="region of interest" description="Disordered" evidence="1">
    <location>
        <begin position="977"/>
        <end position="998"/>
    </location>
</feature>
<feature type="compositionally biased region" description="Low complexity" evidence="1">
    <location>
        <begin position="1887"/>
        <end position="1896"/>
    </location>
</feature>
<dbReference type="InterPro" id="IPR011430">
    <property type="entry name" value="UTP20_N"/>
</dbReference>
<feature type="region of interest" description="Disordered" evidence="1">
    <location>
        <begin position="1"/>
        <end position="40"/>
    </location>
</feature>
<comment type="caution">
    <text evidence="5">The sequence shown here is derived from an EMBL/GenBank/DDBJ whole genome shotgun (WGS) entry which is preliminary data.</text>
</comment>
<evidence type="ECO:0000256" key="1">
    <source>
        <dbReference type="SAM" id="MobiDB-lite"/>
    </source>
</evidence>
<dbReference type="Gene3D" id="1.25.10.10">
    <property type="entry name" value="Leucine-rich Repeat Variant"/>
    <property type="match status" value="2"/>
</dbReference>
<proteinExistence type="predicted"/>
<accession>A0A9W7KXV0</accession>
<dbReference type="Proteomes" id="UP001165122">
    <property type="component" value="Unassembled WGS sequence"/>
</dbReference>
<dbReference type="SUPFAM" id="SSF48371">
    <property type="entry name" value="ARM repeat"/>
    <property type="match status" value="2"/>
</dbReference>
<dbReference type="Pfam" id="PF07539">
    <property type="entry name" value="UTP20_N"/>
    <property type="match status" value="1"/>
</dbReference>
<evidence type="ECO:0000313" key="6">
    <source>
        <dbReference type="Proteomes" id="UP001165122"/>
    </source>
</evidence>
<organism evidence="5 6">
    <name type="scientific">Triparma laevis f. longispina</name>
    <dbReference type="NCBI Taxonomy" id="1714387"/>
    <lineage>
        <taxon>Eukaryota</taxon>
        <taxon>Sar</taxon>
        <taxon>Stramenopiles</taxon>
        <taxon>Ochrophyta</taxon>
        <taxon>Bolidophyceae</taxon>
        <taxon>Parmales</taxon>
        <taxon>Triparmaceae</taxon>
        <taxon>Triparma</taxon>
    </lineage>
</organism>
<feature type="domain" description="U3 small nucleolar RNA-associated protein 20 N-terminal" evidence="2">
    <location>
        <begin position="754"/>
        <end position="1363"/>
    </location>
</feature>
<evidence type="ECO:0000259" key="4">
    <source>
        <dbReference type="Pfam" id="PF23099"/>
    </source>
</evidence>
<evidence type="ECO:0000259" key="3">
    <source>
        <dbReference type="Pfam" id="PF20416"/>
    </source>
</evidence>
<name>A0A9W7KXV0_9STRA</name>
<protein>
    <submittedName>
        <fullName evidence="5">Uncharacterized protein</fullName>
    </submittedName>
</protein>
<reference evidence="6" key="1">
    <citation type="journal article" date="2023" name="Commun. Biol.">
        <title>Genome analysis of Parmales, the sister group of diatoms, reveals the evolutionary specialization of diatoms from phago-mixotrophs to photoautotrophs.</title>
        <authorList>
            <person name="Ban H."/>
            <person name="Sato S."/>
            <person name="Yoshikawa S."/>
            <person name="Yamada K."/>
            <person name="Nakamura Y."/>
            <person name="Ichinomiya M."/>
            <person name="Sato N."/>
            <person name="Blanc-Mathieu R."/>
            <person name="Endo H."/>
            <person name="Kuwata A."/>
            <person name="Ogata H."/>
        </authorList>
    </citation>
    <scope>NUCLEOTIDE SEQUENCE [LARGE SCALE GENOMIC DNA]</scope>
    <source>
        <strain evidence="6">NIES 3700</strain>
    </source>
</reference>
<feature type="domain" description="U3 small nucleolar RNA-associated protein 20 C-terminal" evidence="4">
    <location>
        <begin position="2354"/>
        <end position="2523"/>
    </location>
</feature>
<sequence>MSTAKGLNKTTSQNTHRFTSQKKASSSLTLDPYSKSSRLSHSLKNDYNGEVTEDVIVKEWTKTRQALELQKELNPVDTIKEFCWKLSKSTLTLPILLHNVPTTTEYILELLNRDSKVLETSYSSIFTVLAHWLEEAAPLPDLKLCDFLTVLTDIITGSVVSKDLKILEIGLNALSSLIKSHSLQIQKSSCKLLRQIYSPILGSKIEYIRRLGSQSISVGLRKVSDKLWKKHWSLILNILSQNPLENINLTDGLGMLLAECLKGGKGSLIKSGGQRFEAFLTVAYGFEGVNIINFLKTSLLLLGRHLKASDAYYAMIVKTCLKVECGNGVKIVCVKRVLGFNPSQSCRMLMEGEEEVELRELLEQEGNEVDKVSLICLLLKYIDDESLVSIVTKNITGECDLNEIVDTVLEKIIKVAKDDWEILGRCYNLYKNTLDPEEEGVWEKRVFDEKLDSSKRNLATSIYKHFHKPDKKSNKKIKKIITESDDPMRVGFLIDLIVDTEVAEAIFNPMLTKWFNNSNVLTYLSKITETHPDPTSLSPLNLYSLLHHNLKTLSLRPPTLTLLSNLTNLPILTRLKTLIPIENNPTIQNYRAINSHTESVQSHISSYPKNPETPILVDWLVGVLSVRFKEVWKMAVGALTELLGIESVRSIVWTVVWNSISQKMRREGSEGTDEVTVQSMLFEVLEGAPTAVVKYHNIFVPSFFNFLTKNYYPIHNNDTDFHEIQFPKEYTLLPSTTSTITNNITNNNIQPIKESTETLTSYLKVFSSINGPNQMSSHLTLHAIHLTLLNHPSPKISTLAMKSILQYKSVSLKPYSKFLIELTSSENFRETLTTFTLEEVPGEHRPELTKILTRVLFGKLNSKSGKGKRSKDTPKTRRAAVLSFLGNFTEDECEEIMFLIFKGFVDGGFDVEGGLTRFKERVVESEIEKVEKNKMVGFLNMVGGVMGKLGFKVRGWVEVMAGLMMRMLEYSEVEGGRIEDDVEEEDEEGEEEQELGRKFSKDKKSSIRSLTIKRLSDFFALYSTLIPMEQYGERLFAALATSIKKLPKTVISVESKTSAPALLQLLETLSSSVPLLEIFSTQNAMPTIIECLNPSTSPQSLDCTLKIISNCLTMKPDIIKLHLTEIVEGMSELVGETTRRNGKLETKQLTILCDICEILGDNVEGVSPDTLLTLVTILLPFLDQSNKSSSRDEYQQLNVLGIVSSFLPSIPPSSRKTTIPMLSKLLGPIKSKQGVTNFGVRSGIVECSTKAVGPENQASLDLLDLNSRSSKYVEEHDFNKVLPILNKLGSPSGWRSYDDDREALPLLFTVLHYIYDSDGVLSRGASKAVKAFITFSGETKSEIWLRVLETSVLPVMKNGIMSKIDSTRKSFILAFRSLASTFGSKGSHPNSNPLLFGDLESLIKEDDEVDFFFNITHVQVHRRARALQKLRKELEGMNEDERKVRFGGPSLSNFLAPVCTHPIFEASKSTDEAAALEGGATLGAVAKYMKWGAYSATLGLFFTQIPRHQEVERYLVAAMCKVLDNFNFDLGESGSVAMNGIEKLMERIEKLLYVEAKDKAGSRTKTMRAAVALALLKLYQKLPTAAFEYKFENLVLSVCRELKSKESNSRDIARATLGRMSVAAGLENFGVVLKNLEVTLGEGYQLHVRSAALHTCVLALSQNDDIRKAANSGSGGLDVWVPDIMNLVLADIFGVAAEMKESKDVGKRIIKEAVGVRSYDTLEILSGIIRFKPEEENSAVLAVTKPLIEKLSEDDSKINLAVIKKVREALNKVVIGFSKNEDAQSEAVLKFVLATIRDVLGDGEGSKCKRKRGEREEDEEEDDADLEESDSDEEEEEKGPIKITSKGGKLKESKGGKKAKKSKGSVETWQPSMHTVHNKKSARDAAKAASKAESMALDGAQAPKLTGTGRHGKSRMADGKGLNDPAVSCGVVFGLKFLHACLKKGKIDWNSSVVKERAAPFVTILTRCVKRSTSDEVVVLAIRCLGFLLRWDDLPTVNENRGALASGSLRILTKGGIGGSKDEVVQGIFKVLTFLFKMKGEEKGSVLNEKQMRALVGLLRSTVADTSHHNSTFGLIAAIVGMRVVNLEVYELMDDVLDLVVQSTNPSVRSLGASTFTSFILNYELGEKKVESLLTRIVGNCKYEFDDGRASGLEMLNKVLSNLKPKTLNANADKFFLPLVLQLHNDGSSLCKEKCGDVLGSLVKRVDEEKMKSFFGIIKAWGEKEETRVVALKVLGIICDARVKWVKGGRRAEVEKIFVGAIEGDMEVGEAGKGARFGEDWERVYFALVGLEKFGSGVVGAEVVSCLTHYHPWCKLVAGRIVVGGLVGNGLKGVKAGYYELVKGFGGQIDVDAKFTNDSVAMGAIKGVVLVVKLMKGGDLEEAERAKKWLFNRLAGAAKKSSGGVRINIFKTFAGLLGVCDVSQYLSLILGPLHRAISEADAVNNETEENVDFMKELLGLIEDKVGTDVFMKAYADVRTKAKERRDARKSEIAIEKVVDPMAAAQRKERKKEAEIGRKKRRFEEKKSGRGRGGRGGGGRGGGKRNKMGL</sequence>
<dbReference type="InterPro" id="IPR011989">
    <property type="entry name" value="ARM-like"/>
</dbReference>
<evidence type="ECO:0000259" key="2">
    <source>
        <dbReference type="Pfam" id="PF07539"/>
    </source>
</evidence>
<dbReference type="Pfam" id="PF23099">
    <property type="entry name" value="UTP20_C"/>
    <property type="match status" value="1"/>
</dbReference>
<gene>
    <name evidence="5" type="ORF">TrLO_g12226</name>
</gene>
<dbReference type="InterPro" id="IPR052575">
    <property type="entry name" value="SSU_processome_comp_20"/>
</dbReference>
<dbReference type="Pfam" id="PF20416">
    <property type="entry name" value="UTP20"/>
    <property type="match status" value="1"/>
</dbReference>
<dbReference type="PANTHER" id="PTHR17695">
    <property type="entry name" value="SMALL SUBUNIT PROCESSOME COMPONENT 20 HOMOLOG"/>
    <property type="match status" value="1"/>
</dbReference>
<feature type="compositionally biased region" description="Acidic residues" evidence="1">
    <location>
        <begin position="1816"/>
        <end position="1837"/>
    </location>
</feature>
<feature type="region of interest" description="Disordered" evidence="1">
    <location>
        <begin position="2503"/>
        <end position="2549"/>
    </location>
</feature>
<dbReference type="EMBL" id="BRXW01000225">
    <property type="protein sequence ID" value="GMI15141.1"/>
    <property type="molecule type" value="Genomic_DNA"/>
</dbReference>
<dbReference type="InterPro" id="IPR016024">
    <property type="entry name" value="ARM-type_fold"/>
</dbReference>
<dbReference type="GO" id="GO:0030686">
    <property type="term" value="C:90S preribosome"/>
    <property type="evidence" value="ECO:0007669"/>
    <property type="project" value="TreeGrafter"/>
</dbReference>
<evidence type="ECO:0000313" key="5">
    <source>
        <dbReference type="EMBL" id="GMI15141.1"/>
    </source>
</evidence>
<dbReference type="PANTHER" id="PTHR17695:SF11">
    <property type="entry name" value="SMALL SUBUNIT PROCESSOME COMPONENT 20 HOMOLOG"/>
    <property type="match status" value="1"/>
</dbReference>
<keyword evidence="6" id="KW-1185">Reference proteome</keyword>
<dbReference type="OrthoDB" id="360653at2759"/>
<feature type="region of interest" description="Disordered" evidence="1">
    <location>
        <begin position="1804"/>
        <end position="1920"/>
    </location>
</feature>
<dbReference type="GO" id="GO:0032040">
    <property type="term" value="C:small-subunit processome"/>
    <property type="evidence" value="ECO:0007669"/>
    <property type="project" value="TreeGrafter"/>
</dbReference>